<evidence type="ECO:0000313" key="3">
    <source>
        <dbReference type="Proteomes" id="UP000183107"/>
    </source>
</evidence>
<name>A0A1I4Y4E5_9PROT</name>
<dbReference type="GO" id="GO:0006508">
    <property type="term" value="P:proteolysis"/>
    <property type="evidence" value="ECO:0007669"/>
    <property type="project" value="InterPro"/>
</dbReference>
<accession>A0A1I4Y4E5</accession>
<gene>
    <name evidence="2" type="ORF">SAMN05216386_0508</name>
</gene>
<keyword evidence="3" id="KW-1185">Reference proteome</keyword>
<dbReference type="OrthoDB" id="1427287at2"/>
<evidence type="ECO:0000259" key="1">
    <source>
        <dbReference type="Pfam" id="PF01364"/>
    </source>
</evidence>
<reference evidence="3" key="1">
    <citation type="submission" date="2016-10" db="EMBL/GenBank/DDBJ databases">
        <authorList>
            <person name="Varghese N."/>
        </authorList>
    </citation>
    <scope>NUCLEOTIDE SEQUENCE [LARGE SCALE GENOMIC DNA]</scope>
    <source>
        <strain evidence="3">Nsp8</strain>
    </source>
</reference>
<feature type="domain" description="Gingipain" evidence="1">
    <location>
        <begin position="164"/>
        <end position="304"/>
    </location>
</feature>
<protein>
    <submittedName>
        <fullName evidence="2">Peptidase family C25</fullName>
    </submittedName>
</protein>
<proteinExistence type="predicted"/>
<dbReference type="InterPro" id="IPR029030">
    <property type="entry name" value="Caspase-like_dom_sf"/>
</dbReference>
<dbReference type="Gene3D" id="3.40.50.1460">
    <property type="match status" value="1"/>
</dbReference>
<dbReference type="Pfam" id="PF01364">
    <property type="entry name" value="Peptidase_C25"/>
    <property type="match status" value="1"/>
</dbReference>
<sequence length="322" mass="35272">MPRGRNLPRSSSRIRKLPEQHLIFSIPSQQLPYFNELVQAWRARHVRVTIACHVGPPPDARCLLNKLGSAEAVLIAGSSRRAPSTVLPGPFVEDRNGRRVPVAWLPLRTPDENRRFAATAARVHRRPAQQVAVALLGQWHPRYLRVTDRIETLLCDQMPTLRWTADVIGREDMVQALGSGLGLGLYVGHGRPVGWVGYHGTRRHHFDAWAGEPLGALISLCCRTASRQRTSLSFAEAVPLRGVAAASFGAFSDTLHTDNTRWALGLCDALRTGAQTIGELIVRGAPPVARAWESYRLIGDPLAPLASECLAVARAAAVPVYP</sequence>
<dbReference type="SUPFAM" id="SSF52129">
    <property type="entry name" value="Caspase-like"/>
    <property type="match status" value="1"/>
</dbReference>
<dbReference type="Proteomes" id="UP000183107">
    <property type="component" value="Unassembled WGS sequence"/>
</dbReference>
<organism evidence="2 3">
    <name type="scientific">Nitrosospira briensis</name>
    <dbReference type="NCBI Taxonomy" id="35799"/>
    <lineage>
        <taxon>Bacteria</taxon>
        <taxon>Pseudomonadati</taxon>
        <taxon>Pseudomonadota</taxon>
        <taxon>Betaproteobacteria</taxon>
        <taxon>Nitrosomonadales</taxon>
        <taxon>Nitrosomonadaceae</taxon>
        <taxon>Nitrosospira</taxon>
    </lineage>
</organism>
<dbReference type="InterPro" id="IPR001769">
    <property type="entry name" value="Gingipain"/>
</dbReference>
<evidence type="ECO:0000313" key="2">
    <source>
        <dbReference type="EMBL" id="SFN32962.1"/>
    </source>
</evidence>
<dbReference type="EMBL" id="FOVJ01000001">
    <property type="protein sequence ID" value="SFN32962.1"/>
    <property type="molecule type" value="Genomic_DNA"/>
</dbReference>
<dbReference type="GO" id="GO:0008234">
    <property type="term" value="F:cysteine-type peptidase activity"/>
    <property type="evidence" value="ECO:0007669"/>
    <property type="project" value="InterPro"/>
</dbReference>
<dbReference type="AlphaFoldDB" id="A0A1I4Y4E5"/>